<dbReference type="Proteomes" id="UP000789702">
    <property type="component" value="Unassembled WGS sequence"/>
</dbReference>
<proteinExistence type="predicted"/>
<name>A0ACA9NWS1_9GLOM</name>
<evidence type="ECO:0000313" key="1">
    <source>
        <dbReference type="EMBL" id="CAG8680120.1"/>
    </source>
</evidence>
<protein>
    <submittedName>
        <fullName evidence="1">13449_t:CDS:1</fullName>
    </submittedName>
</protein>
<organism evidence="1 2">
    <name type="scientific">Dentiscutata heterogama</name>
    <dbReference type="NCBI Taxonomy" id="1316150"/>
    <lineage>
        <taxon>Eukaryota</taxon>
        <taxon>Fungi</taxon>
        <taxon>Fungi incertae sedis</taxon>
        <taxon>Mucoromycota</taxon>
        <taxon>Glomeromycotina</taxon>
        <taxon>Glomeromycetes</taxon>
        <taxon>Diversisporales</taxon>
        <taxon>Gigasporaceae</taxon>
        <taxon>Dentiscutata</taxon>
    </lineage>
</organism>
<evidence type="ECO:0000313" key="2">
    <source>
        <dbReference type="Proteomes" id="UP000789702"/>
    </source>
</evidence>
<accession>A0ACA9NWS1</accession>
<comment type="caution">
    <text evidence="1">The sequence shown here is derived from an EMBL/GenBank/DDBJ whole genome shotgun (WGS) entry which is preliminary data.</text>
</comment>
<reference evidence="1" key="1">
    <citation type="submission" date="2021-06" db="EMBL/GenBank/DDBJ databases">
        <authorList>
            <person name="Kallberg Y."/>
            <person name="Tangrot J."/>
            <person name="Rosling A."/>
        </authorList>
    </citation>
    <scope>NUCLEOTIDE SEQUENCE</scope>
    <source>
        <strain evidence="1">IL203A</strain>
    </source>
</reference>
<dbReference type="EMBL" id="CAJVPU010021175">
    <property type="protein sequence ID" value="CAG8680120.1"/>
    <property type="molecule type" value="Genomic_DNA"/>
</dbReference>
<sequence>MSEEKLYSMQIDAIDGNLKYELIENGRNVILDKSCKNVSNLDYTFLGYSEKLEKHLRDFNIKSFDYSKFNEHKIIGKGETATVYSARFQGRTYALKCINNNLYMNDNTFTKIKRE</sequence>
<keyword evidence="2" id="KW-1185">Reference proteome</keyword>
<gene>
    <name evidence="1" type="ORF">DHETER_LOCUS10608</name>
</gene>
<feature type="non-terminal residue" evidence="1">
    <location>
        <position position="115"/>
    </location>
</feature>